<gene>
    <name evidence="1" type="ORF">RPERSI_LOCUS5471</name>
</gene>
<proteinExistence type="predicted"/>
<protein>
    <submittedName>
        <fullName evidence="1">11635_t:CDS:1</fullName>
    </submittedName>
</protein>
<evidence type="ECO:0000313" key="2">
    <source>
        <dbReference type="Proteomes" id="UP000789920"/>
    </source>
</evidence>
<comment type="caution">
    <text evidence="1">The sequence shown here is derived from an EMBL/GenBank/DDBJ whole genome shotgun (WGS) entry which is preliminary data.</text>
</comment>
<organism evidence="1 2">
    <name type="scientific">Racocetra persica</name>
    <dbReference type="NCBI Taxonomy" id="160502"/>
    <lineage>
        <taxon>Eukaryota</taxon>
        <taxon>Fungi</taxon>
        <taxon>Fungi incertae sedis</taxon>
        <taxon>Mucoromycota</taxon>
        <taxon>Glomeromycotina</taxon>
        <taxon>Glomeromycetes</taxon>
        <taxon>Diversisporales</taxon>
        <taxon>Gigasporaceae</taxon>
        <taxon>Racocetra</taxon>
    </lineage>
</organism>
<name>A0ACA9MGV6_9GLOM</name>
<keyword evidence="2" id="KW-1185">Reference proteome</keyword>
<sequence length="244" mass="28660">MEISRPFKWTVGNNSQNVSTHSQINRIDQREMIEMNGENSQKIDGTDSDATVETWYENEYVVEKVVGHRLVNDRLQYYLKWKDYPDEDNTWEDESDIFATNLIDEYWAKKGGRPMTNTSSSSCSSAVVLSRRRRHRYNAKDKDDDTFMIGSTSYDDNDENQAKSSRHKNSSTSQREYDDGYLANYKPVPAMPRLNNKHGRPSVSNPEIEEEMWEGNVQRVETVERDKDTKELLVYIKWYVTLLW</sequence>
<reference evidence="1" key="1">
    <citation type="submission" date="2021-06" db="EMBL/GenBank/DDBJ databases">
        <authorList>
            <person name="Kallberg Y."/>
            <person name="Tangrot J."/>
            <person name="Rosling A."/>
        </authorList>
    </citation>
    <scope>NUCLEOTIDE SEQUENCE</scope>
    <source>
        <strain evidence="1">MA461A</strain>
    </source>
</reference>
<accession>A0ACA9MGV6</accession>
<dbReference type="Proteomes" id="UP000789920">
    <property type="component" value="Unassembled WGS sequence"/>
</dbReference>
<evidence type="ECO:0000313" key="1">
    <source>
        <dbReference type="EMBL" id="CAG8589325.1"/>
    </source>
</evidence>
<dbReference type="EMBL" id="CAJVQC010008197">
    <property type="protein sequence ID" value="CAG8589325.1"/>
    <property type="molecule type" value="Genomic_DNA"/>
</dbReference>